<dbReference type="InterPro" id="IPR025432">
    <property type="entry name" value="YhfH-like"/>
</dbReference>
<organism evidence="1 2">
    <name type="scientific">Niallia endozanthoxylica</name>
    <dbReference type="NCBI Taxonomy" id="2036016"/>
    <lineage>
        <taxon>Bacteria</taxon>
        <taxon>Bacillati</taxon>
        <taxon>Bacillota</taxon>
        <taxon>Bacilli</taxon>
        <taxon>Bacillales</taxon>
        <taxon>Bacillaceae</taxon>
        <taxon>Niallia</taxon>
    </lineage>
</organism>
<comment type="caution">
    <text evidence="1">The sequence shown here is derived from an EMBL/GenBank/DDBJ whole genome shotgun (WGS) entry which is preliminary data.</text>
</comment>
<dbReference type="OrthoDB" id="1122256at2"/>
<evidence type="ECO:0000313" key="2">
    <source>
        <dbReference type="Proteomes" id="UP000326671"/>
    </source>
</evidence>
<dbReference type="EMBL" id="VYKL01000010">
    <property type="protein sequence ID" value="KAA9028481.1"/>
    <property type="molecule type" value="Genomic_DNA"/>
</dbReference>
<accession>A0A5J5HZB3</accession>
<dbReference type="Pfam" id="PF14149">
    <property type="entry name" value="YhfH"/>
    <property type="match status" value="1"/>
</dbReference>
<reference evidence="1 2" key="1">
    <citation type="submission" date="2019-09" db="EMBL/GenBank/DDBJ databases">
        <title>Whole genome sequences of isolates from the Mars Exploration Rovers.</title>
        <authorList>
            <person name="Seuylemezian A."/>
            <person name="Vaishampayan P."/>
        </authorList>
    </citation>
    <scope>NUCLEOTIDE SEQUENCE [LARGE SCALE GENOMIC DNA]</scope>
    <source>
        <strain evidence="1 2">MER_TA_151</strain>
    </source>
</reference>
<dbReference type="Proteomes" id="UP000326671">
    <property type="component" value="Unassembled WGS sequence"/>
</dbReference>
<protein>
    <submittedName>
        <fullName evidence="1">YhfH family protein</fullName>
    </submittedName>
</protein>
<sequence length="44" mass="5253">MLQNPLEFFRQLPQKECAECGEMIEEQAESYLMECDHCLSKRDE</sequence>
<name>A0A5J5HZB3_9BACI</name>
<keyword evidence="2" id="KW-1185">Reference proteome</keyword>
<dbReference type="RefSeq" id="WP_150438733.1">
    <property type="nucleotide sequence ID" value="NZ_VYKL01000010.1"/>
</dbReference>
<gene>
    <name evidence="1" type="ORF">F4V44_04190</name>
</gene>
<proteinExistence type="predicted"/>
<evidence type="ECO:0000313" key="1">
    <source>
        <dbReference type="EMBL" id="KAA9028481.1"/>
    </source>
</evidence>
<dbReference type="AlphaFoldDB" id="A0A5J5HZB3"/>